<dbReference type="Proteomes" id="UP000071641">
    <property type="component" value="Unassembled WGS sequence"/>
</dbReference>
<evidence type="ECO:0000256" key="1">
    <source>
        <dbReference type="SAM" id="SignalP"/>
    </source>
</evidence>
<reference evidence="4" key="1">
    <citation type="submission" date="2016-02" db="EMBL/GenBank/DDBJ databases">
        <authorList>
            <person name="Rodrigo-Torres Lidia"/>
            <person name="Arahal R.David."/>
        </authorList>
    </citation>
    <scope>NUCLEOTIDE SEQUENCE [LARGE SCALE GENOMIC DNA]</scope>
    <source>
        <strain evidence="4">CECT 9029</strain>
    </source>
</reference>
<dbReference type="STRING" id="1796497.GCE9029_01050"/>
<protein>
    <recommendedName>
        <fullName evidence="2">Lipocalin-like domain-containing protein</fullName>
    </recommendedName>
</protein>
<feature type="domain" description="Lipocalin-like" evidence="2">
    <location>
        <begin position="31"/>
        <end position="111"/>
    </location>
</feature>
<dbReference type="OrthoDB" id="5901959at2"/>
<dbReference type="EMBL" id="FIZX01000001">
    <property type="protein sequence ID" value="CZF78782.1"/>
    <property type="molecule type" value="Genomic_DNA"/>
</dbReference>
<feature type="chain" id="PRO_5007281721" description="Lipocalin-like domain-containing protein" evidence="1">
    <location>
        <begin position="21"/>
        <end position="221"/>
    </location>
</feature>
<dbReference type="AlphaFoldDB" id="A0A128EW15"/>
<evidence type="ECO:0000313" key="3">
    <source>
        <dbReference type="EMBL" id="CZF78782.1"/>
    </source>
</evidence>
<organism evidence="3 4">
    <name type="scientific">Grimontia celer</name>
    <dbReference type="NCBI Taxonomy" id="1796497"/>
    <lineage>
        <taxon>Bacteria</taxon>
        <taxon>Pseudomonadati</taxon>
        <taxon>Pseudomonadota</taxon>
        <taxon>Gammaproteobacteria</taxon>
        <taxon>Vibrionales</taxon>
        <taxon>Vibrionaceae</taxon>
        <taxon>Grimontia</taxon>
    </lineage>
</organism>
<dbReference type="InterPro" id="IPR024311">
    <property type="entry name" value="Lipocalin-like"/>
</dbReference>
<name>A0A128EW15_9GAMM</name>
<evidence type="ECO:0000313" key="4">
    <source>
        <dbReference type="Proteomes" id="UP000071641"/>
    </source>
</evidence>
<keyword evidence="4" id="KW-1185">Reference proteome</keyword>
<accession>A0A128EW15</accession>
<dbReference type="Pfam" id="PF13648">
    <property type="entry name" value="Lipocalin_4"/>
    <property type="match status" value="1"/>
</dbReference>
<evidence type="ECO:0000259" key="2">
    <source>
        <dbReference type="Pfam" id="PF13648"/>
    </source>
</evidence>
<sequence length="221" mass="25418">MKKWICLFTVFFSLSMPAKASDLTQFDFPLLLGDWYWFSPDQQEAEGVDNQYKAINISFNSDYRFNVKLLKRDGTVEEANGFYDLDESTLVLNDDQGEAQHHEYKLNHNQLMLRGARFTKILPNNLSGAWYSDVIQGHDVDDDVAELALMLRPDFLFSVRISGTEGQTVTHRGVYFLEDDHLVLIYRGGQQDSQFELDADTLTLTNNQFGMEAVLKRQQTP</sequence>
<gene>
    <name evidence="3" type="ORF">GCE9029_01050</name>
</gene>
<dbReference type="RefSeq" id="WP_062661415.1">
    <property type="nucleotide sequence ID" value="NZ_FIZX01000001.1"/>
</dbReference>
<feature type="signal peptide" evidence="1">
    <location>
        <begin position="1"/>
        <end position="20"/>
    </location>
</feature>
<keyword evidence="1" id="KW-0732">Signal</keyword>
<proteinExistence type="predicted"/>